<dbReference type="OrthoDB" id="10029846at2759"/>
<accession>A0A6G0Z7V7</accession>
<sequence>MLDGLAFLTINKVYDGMKYLKTVPSEVLDYFDSTYVNGTYRKSGKGMNIKLKKNKPLFSLEKKNVHEATVNSQQRTNNICESWNNRFTHLVFLSNTRTQP</sequence>
<keyword evidence="2" id="KW-1185">Reference proteome</keyword>
<name>A0A6G0Z7V7_APHCR</name>
<evidence type="ECO:0000313" key="1">
    <source>
        <dbReference type="EMBL" id="KAF0766396.1"/>
    </source>
</evidence>
<gene>
    <name evidence="1" type="ORF">FWK35_00004207</name>
</gene>
<protein>
    <submittedName>
        <fullName evidence="1">FLYWCH-type domain-containing protein</fullName>
    </submittedName>
</protein>
<dbReference type="AlphaFoldDB" id="A0A6G0Z7V7"/>
<dbReference type="EMBL" id="VUJU01001202">
    <property type="protein sequence ID" value="KAF0766396.1"/>
    <property type="molecule type" value="Genomic_DNA"/>
</dbReference>
<comment type="caution">
    <text evidence="1">The sequence shown here is derived from an EMBL/GenBank/DDBJ whole genome shotgun (WGS) entry which is preliminary data.</text>
</comment>
<evidence type="ECO:0000313" key="2">
    <source>
        <dbReference type="Proteomes" id="UP000478052"/>
    </source>
</evidence>
<proteinExistence type="predicted"/>
<dbReference type="Proteomes" id="UP000478052">
    <property type="component" value="Unassembled WGS sequence"/>
</dbReference>
<organism evidence="1 2">
    <name type="scientific">Aphis craccivora</name>
    <name type="common">Cowpea aphid</name>
    <dbReference type="NCBI Taxonomy" id="307492"/>
    <lineage>
        <taxon>Eukaryota</taxon>
        <taxon>Metazoa</taxon>
        <taxon>Ecdysozoa</taxon>
        <taxon>Arthropoda</taxon>
        <taxon>Hexapoda</taxon>
        <taxon>Insecta</taxon>
        <taxon>Pterygota</taxon>
        <taxon>Neoptera</taxon>
        <taxon>Paraneoptera</taxon>
        <taxon>Hemiptera</taxon>
        <taxon>Sternorrhyncha</taxon>
        <taxon>Aphidomorpha</taxon>
        <taxon>Aphidoidea</taxon>
        <taxon>Aphididae</taxon>
        <taxon>Aphidini</taxon>
        <taxon>Aphis</taxon>
        <taxon>Aphis</taxon>
    </lineage>
</organism>
<reference evidence="1 2" key="1">
    <citation type="submission" date="2019-08" db="EMBL/GenBank/DDBJ databases">
        <title>Whole genome of Aphis craccivora.</title>
        <authorList>
            <person name="Voronova N.V."/>
            <person name="Shulinski R.S."/>
            <person name="Bandarenka Y.V."/>
            <person name="Zhorov D.G."/>
            <person name="Warner D."/>
        </authorList>
    </citation>
    <scope>NUCLEOTIDE SEQUENCE [LARGE SCALE GENOMIC DNA]</scope>
    <source>
        <strain evidence="1">180601</strain>
        <tissue evidence="1">Whole Body</tissue>
    </source>
</reference>